<evidence type="ECO:0000313" key="9">
    <source>
        <dbReference type="Proteomes" id="UP001461341"/>
    </source>
</evidence>
<dbReference type="InterPro" id="IPR053967">
    <property type="entry name" value="LlgE_F_G-like_D1"/>
</dbReference>
<name>A0ABZ2YB77_9BACT</name>
<protein>
    <submittedName>
        <fullName evidence="8">Flagellar basal-body rod protein FlgF</fullName>
    </submittedName>
</protein>
<comment type="similarity">
    <text evidence="2 4">Belongs to the flagella basal body rod proteins family.</text>
</comment>
<dbReference type="NCBIfam" id="TIGR03506">
    <property type="entry name" value="FlgEFG_subfam"/>
    <property type="match status" value="1"/>
</dbReference>
<organism evidence="8 9">
    <name type="scientific">Thermatribacter velox</name>
    <dbReference type="NCBI Taxonomy" id="3039681"/>
    <lineage>
        <taxon>Bacteria</taxon>
        <taxon>Pseudomonadati</taxon>
        <taxon>Atribacterota</taxon>
        <taxon>Atribacteria</taxon>
        <taxon>Atribacterales</taxon>
        <taxon>Thermatribacteraceae</taxon>
        <taxon>Thermatribacter</taxon>
    </lineage>
</organism>
<feature type="domain" description="Flagellar basal body rod protein N-terminal" evidence="5">
    <location>
        <begin position="6"/>
        <end position="35"/>
    </location>
</feature>
<dbReference type="InterPro" id="IPR037925">
    <property type="entry name" value="FlgE/F/G-like"/>
</dbReference>
<evidence type="ECO:0000259" key="5">
    <source>
        <dbReference type="Pfam" id="PF00460"/>
    </source>
</evidence>
<dbReference type="NCBIfam" id="TIGR02490">
    <property type="entry name" value="flgF"/>
    <property type="match status" value="1"/>
</dbReference>
<dbReference type="InterPro" id="IPR020013">
    <property type="entry name" value="Flagellar_FlgE/F/G"/>
</dbReference>
<dbReference type="EMBL" id="CP121689">
    <property type="protein sequence ID" value="WZL76261.1"/>
    <property type="molecule type" value="Genomic_DNA"/>
</dbReference>
<evidence type="ECO:0000259" key="7">
    <source>
        <dbReference type="Pfam" id="PF22692"/>
    </source>
</evidence>
<dbReference type="InterPro" id="IPR010930">
    <property type="entry name" value="Flg_bb/hook_C_dom"/>
</dbReference>
<dbReference type="PANTHER" id="PTHR30435">
    <property type="entry name" value="FLAGELLAR PROTEIN"/>
    <property type="match status" value="1"/>
</dbReference>
<evidence type="ECO:0000256" key="1">
    <source>
        <dbReference type="ARBA" id="ARBA00004117"/>
    </source>
</evidence>
<keyword evidence="8" id="KW-0966">Cell projection</keyword>
<evidence type="ECO:0000256" key="2">
    <source>
        <dbReference type="ARBA" id="ARBA00009677"/>
    </source>
</evidence>
<dbReference type="PANTHER" id="PTHR30435:SF19">
    <property type="entry name" value="FLAGELLAR BASAL-BODY ROD PROTEIN FLGG"/>
    <property type="match status" value="1"/>
</dbReference>
<gene>
    <name evidence="8" type="primary">flgF</name>
    <name evidence="8" type="ORF">QBE54_00585</name>
</gene>
<dbReference type="InterPro" id="IPR012836">
    <property type="entry name" value="FlgF"/>
</dbReference>
<keyword evidence="3 4" id="KW-0975">Bacterial flagellum</keyword>
<feature type="domain" description="Flagellar hook protein FlgE/F/G-like D1" evidence="7">
    <location>
        <begin position="93"/>
        <end position="157"/>
    </location>
</feature>
<proteinExistence type="inferred from homology"/>
<comment type="subcellular location">
    <subcellularLocation>
        <location evidence="1 4">Bacterial flagellum basal body</location>
    </subcellularLocation>
</comment>
<evidence type="ECO:0000259" key="6">
    <source>
        <dbReference type="Pfam" id="PF06429"/>
    </source>
</evidence>
<dbReference type="RefSeq" id="WP_369018419.1">
    <property type="nucleotide sequence ID" value="NZ_CP121689.1"/>
</dbReference>
<dbReference type="Proteomes" id="UP001461341">
    <property type="component" value="Chromosome"/>
</dbReference>
<evidence type="ECO:0000256" key="3">
    <source>
        <dbReference type="ARBA" id="ARBA00023143"/>
    </source>
</evidence>
<dbReference type="InterPro" id="IPR001444">
    <property type="entry name" value="Flag_bb_rod_N"/>
</dbReference>
<dbReference type="SUPFAM" id="SSF117143">
    <property type="entry name" value="Flagellar hook protein flgE"/>
    <property type="match status" value="1"/>
</dbReference>
<dbReference type="Pfam" id="PF06429">
    <property type="entry name" value="Flg_bbr_C"/>
    <property type="match status" value="1"/>
</dbReference>
<evidence type="ECO:0000313" key="8">
    <source>
        <dbReference type="EMBL" id="WZL76261.1"/>
    </source>
</evidence>
<reference evidence="8 9" key="1">
    <citation type="submission" date="2023-03" db="EMBL/GenBank/DDBJ databases">
        <title>Novel Species.</title>
        <authorList>
            <person name="Ma S."/>
        </authorList>
    </citation>
    <scope>NUCLEOTIDE SEQUENCE [LARGE SCALE GENOMIC DNA]</scope>
    <source>
        <strain evidence="8 9">B11</strain>
    </source>
</reference>
<sequence length="251" mass="27866">MIRGVYSSTSGFNLRELEQQVWANNLANIDTPGFKKDLVVQETSGFEKELFRFANGERVYLGKLAFGTASGIKQITDFSQGTIETTSNPLDLAIDGKGFFVVMTPQGEAYTRAGNFTLSPEGKLVTWEGYPVMGEQGEIVVGNSGRLEINERGEVQVDGNLVNRLRIVDFDDYSVLAKKGQNLFIVEDTDITPYSAQDFKIVQGALERANLDPVEAMVHMIEVLRKYESVQKTIQSHDEALQKATSEIARL</sequence>
<feature type="domain" description="Flagellar basal-body/hook protein C-terminal" evidence="6">
    <location>
        <begin position="202"/>
        <end position="246"/>
    </location>
</feature>
<keyword evidence="8" id="KW-0282">Flagellum</keyword>
<keyword evidence="9" id="KW-1185">Reference proteome</keyword>
<keyword evidence="8" id="KW-0969">Cilium</keyword>
<evidence type="ECO:0000256" key="4">
    <source>
        <dbReference type="RuleBase" id="RU362116"/>
    </source>
</evidence>
<dbReference type="Pfam" id="PF00460">
    <property type="entry name" value="Flg_bb_rod"/>
    <property type="match status" value="1"/>
</dbReference>
<dbReference type="Pfam" id="PF22692">
    <property type="entry name" value="LlgE_F_G_D1"/>
    <property type="match status" value="1"/>
</dbReference>
<accession>A0ABZ2YB77</accession>